<dbReference type="Pfam" id="PF15924">
    <property type="entry name" value="ALG11_N"/>
    <property type="match status" value="2"/>
</dbReference>
<dbReference type="GO" id="GO:0005789">
    <property type="term" value="C:endoplasmic reticulum membrane"/>
    <property type="evidence" value="ECO:0007669"/>
    <property type="project" value="UniProtKB-SubCell"/>
</dbReference>
<gene>
    <name evidence="6" type="ORF">HHK36_017150</name>
</gene>
<dbReference type="OrthoDB" id="2276068at2759"/>
<keyword evidence="4" id="KW-0812">Transmembrane</keyword>
<feature type="domain" description="ALG11 mannosyltransferase N-terminal" evidence="5">
    <location>
        <begin position="164"/>
        <end position="207"/>
    </location>
</feature>
<accession>A0A835DFD0</accession>
<evidence type="ECO:0000256" key="2">
    <source>
        <dbReference type="ARBA" id="ARBA00022679"/>
    </source>
</evidence>
<dbReference type="InterPro" id="IPR031814">
    <property type="entry name" value="ALG11_N"/>
</dbReference>
<dbReference type="AlphaFoldDB" id="A0A835DFD0"/>
<evidence type="ECO:0000256" key="3">
    <source>
        <dbReference type="ARBA" id="ARBA00022824"/>
    </source>
</evidence>
<dbReference type="EMBL" id="JABCRI010000011">
    <property type="protein sequence ID" value="KAF8398224.1"/>
    <property type="molecule type" value="Genomic_DNA"/>
</dbReference>
<proteinExistence type="predicted"/>
<dbReference type="GO" id="GO:0004377">
    <property type="term" value="F:GDP-Man:Man(3)GlcNAc(2)-PP-Dol alpha-1,2-mannosyltransferase activity"/>
    <property type="evidence" value="ECO:0007669"/>
    <property type="project" value="InterPro"/>
</dbReference>
<dbReference type="OMA" id="HEIFILV"/>
<feature type="transmembrane region" description="Helical" evidence="4">
    <location>
        <begin position="6"/>
        <end position="26"/>
    </location>
</feature>
<dbReference type="PANTHER" id="PTHR45919">
    <property type="entry name" value="GDP-MAN:MAN(3)GLCNAC(2)-PP-DOL ALPHA-1,2-MANNOSYLTRANSFERASE"/>
    <property type="match status" value="1"/>
</dbReference>
<evidence type="ECO:0000259" key="5">
    <source>
        <dbReference type="Pfam" id="PF15924"/>
    </source>
</evidence>
<comment type="caution">
    <text evidence="6">The sequence shown here is derived from an EMBL/GenBank/DDBJ whole genome shotgun (WGS) entry which is preliminary data.</text>
</comment>
<dbReference type="Proteomes" id="UP000655225">
    <property type="component" value="Unassembled WGS sequence"/>
</dbReference>
<organism evidence="6 7">
    <name type="scientific">Tetracentron sinense</name>
    <name type="common">Spur-leaf</name>
    <dbReference type="NCBI Taxonomy" id="13715"/>
    <lineage>
        <taxon>Eukaryota</taxon>
        <taxon>Viridiplantae</taxon>
        <taxon>Streptophyta</taxon>
        <taxon>Embryophyta</taxon>
        <taxon>Tracheophyta</taxon>
        <taxon>Spermatophyta</taxon>
        <taxon>Magnoliopsida</taxon>
        <taxon>Trochodendrales</taxon>
        <taxon>Trochodendraceae</taxon>
        <taxon>Tetracentron</taxon>
    </lineage>
</organism>
<evidence type="ECO:0000313" key="6">
    <source>
        <dbReference type="EMBL" id="KAF8398224.1"/>
    </source>
</evidence>
<feature type="transmembrane region" description="Helical" evidence="4">
    <location>
        <begin position="172"/>
        <end position="193"/>
    </location>
</feature>
<keyword evidence="4" id="KW-1133">Transmembrane helix</keyword>
<comment type="subcellular location">
    <subcellularLocation>
        <location evidence="1">Endoplasmic reticulum membrane</location>
    </subcellularLocation>
</comment>
<dbReference type="InterPro" id="IPR038013">
    <property type="entry name" value="ALG11"/>
</dbReference>
<keyword evidence="7" id="KW-1185">Reference proteome</keyword>
<keyword evidence="3" id="KW-0256">Endoplasmic reticulum</keyword>
<reference evidence="6 7" key="1">
    <citation type="submission" date="2020-04" db="EMBL/GenBank/DDBJ databases">
        <title>Plant Genome Project.</title>
        <authorList>
            <person name="Zhang R.-G."/>
        </authorList>
    </citation>
    <scope>NUCLEOTIDE SEQUENCE [LARGE SCALE GENOMIC DNA]</scope>
    <source>
        <strain evidence="6">YNK0</strain>
        <tissue evidence="6">Leaf</tissue>
    </source>
</reference>
<keyword evidence="4" id="KW-0472">Membrane</keyword>
<evidence type="ECO:0000256" key="1">
    <source>
        <dbReference type="ARBA" id="ARBA00004586"/>
    </source>
</evidence>
<protein>
    <recommendedName>
        <fullName evidence="5">ALG11 mannosyltransferase N-terminal domain-containing protein</fullName>
    </recommendedName>
</protein>
<evidence type="ECO:0000313" key="7">
    <source>
        <dbReference type="Proteomes" id="UP000655225"/>
    </source>
</evidence>
<keyword evidence="2" id="KW-0808">Transferase</keyword>
<evidence type="ECO:0000256" key="4">
    <source>
        <dbReference type="SAM" id="Phobius"/>
    </source>
</evidence>
<feature type="domain" description="ALG11 mannosyltransferase N-terminal" evidence="5">
    <location>
        <begin position="34"/>
        <end position="97"/>
    </location>
</feature>
<name>A0A835DFD0_TETSI</name>
<dbReference type="SUPFAM" id="SSF53756">
    <property type="entry name" value="UDP-Glycosyltransferase/glycogen phosphorylase"/>
    <property type="match status" value="1"/>
</dbReference>
<sequence>MATEILFWVLKSALWALVFCFLSVVIKGRKNRKRAVGFFHPYTNDGGGGERVLWCAVKAIQEENPNLDCIFYTGDHDASPESLSGRAVDRFGVELLHPPQEWKLLWLFCAVAGDQTVGVFMYIIHHTVVVISVADVCIFDKFMHFFIFLFSFVVAPRKPFFCGSIWLSRCKVIYYTFFSWIYGIVGSCTHLAMVKSSWTQSHIEKIWRIPERTKRVYPPCDTSGLQVC</sequence>
<dbReference type="PANTHER" id="PTHR45919:SF1">
    <property type="entry name" value="GDP-MAN:MAN(3)GLCNAC(2)-PP-DOL ALPHA-1,2-MANNOSYLTRANSFERASE"/>
    <property type="match status" value="1"/>
</dbReference>
<dbReference type="GO" id="GO:0006487">
    <property type="term" value="P:protein N-linked glycosylation"/>
    <property type="evidence" value="ECO:0007669"/>
    <property type="project" value="TreeGrafter"/>
</dbReference>